<gene>
    <name evidence="2" type="ORF">Tci_009114</name>
</gene>
<dbReference type="EMBL" id="BKCJ010000891">
    <property type="protein sequence ID" value="GEU37136.1"/>
    <property type="molecule type" value="Genomic_DNA"/>
</dbReference>
<evidence type="ECO:0000256" key="1">
    <source>
        <dbReference type="SAM" id="MobiDB-lite"/>
    </source>
</evidence>
<evidence type="ECO:0000313" key="2">
    <source>
        <dbReference type="EMBL" id="GEU37136.1"/>
    </source>
</evidence>
<organism evidence="2">
    <name type="scientific">Tanacetum cinerariifolium</name>
    <name type="common">Dalmatian daisy</name>
    <name type="synonym">Chrysanthemum cinerariifolium</name>
    <dbReference type="NCBI Taxonomy" id="118510"/>
    <lineage>
        <taxon>Eukaryota</taxon>
        <taxon>Viridiplantae</taxon>
        <taxon>Streptophyta</taxon>
        <taxon>Embryophyta</taxon>
        <taxon>Tracheophyta</taxon>
        <taxon>Spermatophyta</taxon>
        <taxon>Magnoliopsida</taxon>
        <taxon>eudicotyledons</taxon>
        <taxon>Gunneridae</taxon>
        <taxon>Pentapetalae</taxon>
        <taxon>asterids</taxon>
        <taxon>campanulids</taxon>
        <taxon>Asterales</taxon>
        <taxon>Asteraceae</taxon>
        <taxon>Asteroideae</taxon>
        <taxon>Anthemideae</taxon>
        <taxon>Anthemidinae</taxon>
        <taxon>Tanacetum</taxon>
    </lineage>
</organism>
<feature type="region of interest" description="Disordered" evidence="1">
    <location>
        <begin position="208"/>
        <end position="230"/>
    </location>
</feature>
<accession>A0A6L2JJN8</accession>
<dbReference type="AlphaFoldDB" id="A0A6L2JJN8"/>
<comment type="caution">
    <text evidence="2">The sequence shown here is derived from an EMBL/GenBank/DDBJ whole genome shotgun (WGS) entry which is preliminary data.</text>
</comment>
<reference evidence="2" key="1">
    <citation type="journal article" date="2019" name="Sci. Rep.">
        <title>Draft genome of Tanacetum cinerariifolium, the natural source of mosquito coil.</title>
        <authorList>
            <person name="Yamashiro T."/>
            <person name="Shiraishi A."/>
            <person name="Satake H."/>
            <person name="Nakayama K."/>
        </authorList>
    </citation>
    <scope>NUCLEOTIDE SEQUENCE</scope>
</reference>
<protein>
    <recommendedName>
        <fullName evidence="3">Transposase (Putative), gypsy type</fullName>
    </recommendedName>
</protein>
<proteinExistence type="predicted"/>
<evidence type="ECO:0008006" key="3">
    <source>
        <dbReference type="Google" id="ProtNLM"/>
    </source>
</evidence>
<name>A0A6L2JJN8_TANCI</name>
<sequence>MSFSKCPDSDIVCFTKPIDSPKHWNGHFFWVDSIACPASFPWHTDKNVSRDPFPKSTEFNVDHYVVLVAHSAPFQKFSKPFLYLVGMSRYYTLAADNYSSFLHDDGMDIDLFAFIQVMDPTKVKVRERERAEGEAKLLDSTVGHVVPLLPITLASANSELEASVDRLFDEGGSTDQGVFAADGGQEAETGLVTEVRIIVDENVVAEKPKRPRKKRQAVTDASGSFYPPKKLRPNGDALRKCILSGLYNPTTIVVQVVAATDDSTGIPEPTTVETPMNMSDAV</sequence>